<dbReference type="RefSeq" id="YP_009152515.1">
    <property type="nucleotide sequence ID" value="NC_027388.1"/>
</dbReference>
<dbReference type="KEGG" id="vg:24724912"/>
<organism evidence="1 2">
    <name type="scientific">Pseudomonas phage YH6</name>
    <dbReference type="NCBI Taxonomy" id="1566995"/>
    <lineage>
        <taxon>Viruses</taxon>
        <taxon>Duplodnaviria</taxon>
        <taxon>Heunggongvirae</taxon>
        <taxon>Uroviricota</taxon>
        <taxon>Caudoviricetes</taxon>
        <taxon>Schitoviridae</taxon>
        <taxon>Migulavirinae</taxon>
        <taxon>Litunavirus</taxon>
        <taxon>Litunavirus Yh6</taxon>
    </lineage>
</organism>
<dbReference type="GeneID" id="24724912"/>
<keyword evidence="2" id="KW-1185">Reference proteome</keyword>
<proteinExistence type="predicted"/>
<accession>A0A0A0YXM7</accession>
<reference evidence="1 2" key="1">
    <citation type="submission" date="2014-10" db="EMBL/GenBank/DDBJ databases">
        <authorList>
            <person name="Yang M."/>
            <person name="Han W."/>
        </authorList>
    </citation>
    <scope>NUCLEOTIDE SEQUENCE [LARGE SCALE GENOMIC DNA]</scope>
</reference>
<gene>
    <name evidence="1" type="ORF">YH6_015</name>
</gene>
<evidence type="ECO:0000313" key="1">
    <source>
        <dbReference type="EMBL" id="AIX13168.1"/>
    </source>
</evidence>
<dbReference type="Proteomes" id="UP000030328">
    <property type="component" value="Segment"/>
</dbReference>
<dbReference type="EMBL" id="KM974184">
    <property type="protein sequence ID" value="AIX13168.1"/>
    <property type="molecule type" value="Genomic_DNA"/>
</dbReference>
<sequence length="96" mass="10648">MALKKSNARTNTAAQSDETRAASFINISIGTRGGDPVRLGNGIPLRLSEAVEAQLHEYLAEAKDDKDLAKRIENLRSRLILSFRVVRDKSELQLDL</sequence>
<name>A0A0A0YXM7_9CAUD</name>
<dbReference type="OrthoDB" id="18789at10239"/>
<evidence type="ECO:0000313" key="2">
    <source>
        <dbReference type="Proteomes" id="UP000030328"/>
    </source>
</evidence>
<protein>
    <submittedName>
        <fullName evidence="1">Toxin TX1</fullName>
    </submittedName>
</protein>